<evidence type="ECO:0000313" key="1">
    <source>
        <dbReference type="EMBL" id="VAW59598.1"/>
    </source>
</evidence>
<organism evidence="1">
    <name type="scientific">hydrothermal vent metagenome</name>
    <dbReference type="NCBI Taxonomy" id="652676"/>
    <lineage>
        <taxon>unclassified sequences</taxon>
        <taxon>metagenomes</taxon>
        <taxon>ecological metagenomes</taxon>
    </lineage>
</organism>
<evidence type="ECO:0008006" key="2">
    <source>
        <dbReference type="Google" id="ProtNLM"/>
    </source>
</evidence>
<dbReference type="EMBL" id="UOFH01000091">
    <property type="protein sequence ID" value="VAW59598.1"/>
    <property type="molecule type" value="Genomic_DNA"/>
</dbReference>
<reference evidence="1" key="1">
    <citation type="submission" date="2018-06" db="EMBL/GenBank/DDBJ databases">
        <authorList>
            <person name="Zhirakovskaya E."/>
        </authorList>
    </citation>
    <scope>NUCLEOTIDE SEQUENCE</scope>
</reference>
<proteinExistence type="predicted"/>
<name>A0A3B0WU25_9ZZZZ</name>
<dbReference type="AlphaFoldDB" id="A0A3B0WU25"/>
<accession>A0A3B0WU25</accession>
<protein>
    <recommendedName>
        <fullName evidence="2">DUF4177 domain-containing protein</fullName>
    </recommendedName>
</protein>
<sequence>MKCDTEILNNAPEKIEFQYEVISSSNIENFNERLNQMTVLGWELISNLNVTKISHGVCYSQMLIKRR</sequence>
<gene>
    <name evidence="1" type="ORF">MNBD_GAMMA08-12</name>
</gene>